<accession>A0A2A4X7N2</accession>
<dbReference type="SUPFAM" id="SSF74650">
    <property type="entry name" value="Galactose mutarotase-like"/>
    <property type="match status" value="1"/>
</dbReference>
<dbReference type="GO" id="GO:0030246">
    <property type="term" value="F:carbohydrate binding"/>
    <property type="evidence" value="ECO:0007669"/>
    <property type="project" value="InterPro"/>
</dbReference>
<dbReference type="GO" id="GO:0005975">
    <property type="term" value="P:carbohydrate metabolic process"/>
    <property type="evidence" value="ECO:0007669"/>
    <property type="project" value="InterPro"/>
</dbReference>
<sequence>MDETVTLTNQSDQGEKLTATFSPGKGMNLVSYKLNNIEVISQSTLNLFNERAAGLGALIGPHFHTSPNPVTNFDLDLFPHIKKGFSQGRLDPFSHGIARYVPWKHKHSSTQISANLHGSDLYKNVALKRLEGQDFTMHFEARLLPSGLFIKYSIESEKPSVIGLHYYYALNQPGNQPGMLKIHTEPLFSQKGKNLNFDAHQRVKSLLSLPLDEALDIGLFPIKENKNIHDYTAHLITSDYDLHLHYTPHFEHQTSVQVYMDKKKNFVCIEPLSAKNPLQPLLTRSVLEVKLEIFPSTLKKIKL</sequence>
<proteinExistence type="predicted"/>
<dbReference type="InterPro" id="IPR011013">
    <property type="entry name" value="Gal_mutarotase_sf_dom"/>
</dbReference>
<dbReference type="Proteomes" id="UP000218775">
    <property type="component" value="Unassembled WGS sequence"/>
</dbReference>
<dbReference type="InterPro" id="IPR014718">
    <property type="entry name" value="GH-type_carb-bd"/>
</dbReference>
<comment type="caution">
    <text evidence="1">The sequence shown here is derived from an EMBL/GenBank/DDBJ whole genome shotgun (WGS) entry which is preliminary data.</text>
</comment>
<evidence type="ECO:0000313" key="1">
    <source>
        <dbReference type="EMBL" id="PCI78065.1"/>
    </source>
</evidence>
<evidence type="ECO:0008006" key="3">
    <source>
        <dbReference type="Google" id="ProtNLM"/>
    </source>
</evidence>
<dbReference type="AlphaFoldDB" id="A0A2A4X7N2"/>
<reference evidence="2" key="1">
    <citation type="submission" date="2017-08" db="EMBL/GenBank/DDBJ databases">
        <title>A dynamic microbial community with high functional redundancy inhabits the cold, oxic subseafloor aquifer.</title>
        <authorList>
            <person name="Tully B.J."/>
            <person name="Wheat C.G."/>
            <person name="Glazer B.T."/>
            <person name="Huber J.A."/>
        </authorList>
    </citation>
    <scope>NUCLEOTIDE SEQUENCE [LARGE SCALE GENOMIC DNA]</scope>
</reference>
<dbReference type="GO" id="GO:0003824">
    <property type="term" value="F:catalytic activity"/>
    <property type="evidence" value="ECO:0007669"/>
    <property type="project" value="InterPro"/>
</dbReference>
<name>A0A2A4X7N2_UNCAE</name>
<dbReference type="Gene3D" id="2.70.98.10">
    <property type="match status" value="1"/>
</dbReference>
<organism evidence="1 2">
    <name type="scientific">Aerophobetes bacterium</name>
    <dbReference type="NCBI Taxonomy" id="2030807"/>
    <lineage>
        <taxon>Bacteria</taxon>
        <taxon>Candidatus Aerophobota</taxon>
    </lineage>
</organism>
<protein>
    <recommendedName>
        <fullName evidence="3">Aldose 1-epimerase</fullName>
    </recommendedName>
</protein>
<dbReference type="EMBL" id="NVUK01000009">
    <property type="protein sequence ID" value="PCI78065.1"/>
    <property type="molecule type" value="Genomic_DNA"/>
</dbReference>
<evidence type="ECO:0000313" key="2">
    <source>
        <dbReference type="Proteomes" id="UP000218775"/>
    </source>
</evidence>
<gene>
    <name evidence="1" type="ORF">COB21_01890</name>
</gene>